<comment type="caution">
    <text evidence="1">The sequence shown here is derived from an EMBL/GenBank/DDBJ whole genome shotgun (WGS) entry which is preliminary data.</text>
</comment>
<sequence>MSFECWRDFNCRDFECLLNVDIEEFLFDASFVSEEEKINSDFSQESNDIAESDELPESDEELQLLRRADETNELLESDAEFSESEDVFEEEVHELAGAWEVDPHAVKEAGEDLSMLCICNHHLNYDNSLHPCSPESGKKINVSASLTTPIISASATSTAPTVSASAPSTASSQPDLEQIDAPMED</sequence>
<dbReference type="Proteomes" id="UP000789366">
    <property type="component" value="Unassembled WGS sequence"/>
</dbReference>
<gene>
    <name evidence="1" type="ORF">SPELUC_LOCUS1216</name>
</gene>
<evidence type="ECO:0000313" key="2">
    <source>
        <dbReference type="Proteomes" id="UP000789366"/>
    </source>
</evidence>
<keyword evidence="2" id="KW-1185">Reference proteome</keyword>
<evidence type="ECO:0000313" key="1">
    <source>
        <dbReference type="EMBL" id="CAG8460037.1"/>
    </source>
</evidence>
<protein>
    <submittedName>
        <fullName evidence="1">17784_t:CDS:1</fullName>
    </submittedName>
</protein>
<feature type="non-terminal residue" evidence="1">
    <location>
        <position position="185"/>
    </location>
</feature>
<reference evidence="1" key="1">
    <citation type="submission" date="2021-06" db="EMBL/GenBank/DDBJ databases">
        <authorList>
            <person name="Kallberg Y."/>
            <person name="Tangrot J."/>
            <person name="Rosling A."/>
        </authorList>
    </citation>
    <scope>NUCLEOTIDE SEQUENCE</scope>
    <source>
        <strain evidence="1">28 12/20/2015</strain>
    </source>
</reference>
<accession>A0ACA9K9E1</accession>
<name>A0ACA9K9E1_9GLOM</name>
<dbReference type="EMBL" id="CAJVPW010000616">
    <property type="protein sequence ID" value="CAG8460037.1"/>
    <property type="molecule type" value="Genomic_DNA"/>
</dbReference>
<organism evidence="1 2">
    <name type="scientific">Cetraspora pellucida</name>
    <dbReference type="NCBI Taxonomy" id="1433469"/>
    <lineage>
        <taxon>Eukaryota</taxon>
        <taxon>Fungi</taxon>
        <taxon>Fungi incertae sedis</taxon>
        <taxon>Mucoromycota</taxon>
        <taxon>Glomeromycotina</taxon>
        <taxon>Glomeromycetes</taxon>
        <taxon>Diversisporales</taxon>
        <taxon>Gigasporaceae</taxon>
        <taxon>Cetraspora</taxon>
    </lineage>
</organism>
<proteinExistence type="predicted"/>